<dbReference type="Gene3D" id="2.60.40.2700">
    <property type="match status" value="2"/>
</dbReference>
<feature type="chain" id="PRO_5038574579" evidence="1">
    <location>
        <begin position="32"/>
        <end position="429"/>
    </location>
</feature>
<proteinExistence type="predicted"/>
<evidence type="ECO:0000313" key="3">
    <source>
        <dbReference type="Proteomes" id="UP000195106"/>
    </source>
</evidence>
<protein>
    <submittedName>
        <fullName evidence="2">Uncharacterized protein</fullName>
    </submittedName>
</protein>
<dbReference type="AlphaFoldDB" id="A0A251XPB2"/>
<reference evidence="2 3" key="1">
    <citation type="submission" date="2016-08" db="EMBL/GenBank/DDBJ databases">
        <title>Genome sequence of Clavibacter michiganensis spp. strain CASJ009.</title>
        <authorList>
            <person name="Thapa S.P."/>
            <person name="Coaker G."/>
        </authorList>
    </citation>
    <scope>NUCLEOTIDE SEQUENCE [LARGE SCALE GENOMIC DNA]</scope>
    <source>
        <strain evidence="2">CASJ009</strain>
    </source>
</reference>
<feature type="signal peptide" evidence="1">
    <location>
        <begin position="1"/>
        <end position="31"/>
    </location>
</feature>
<dbReference type="Proteomes" id="UP000195106">
    <property type="component" value="Unassembled WGS sequence"/>
</dbReference>
<comment type="caution">
    <text evidence="2">The sequence shown here is derived from an EMBL/GenBank/DDBJ whole genome shotgun (WGS) entry which is preliminary data.</text>
</comment>
<evidence type="ECO:0000256" key="1">
    <source>
        <dbReference type="SAM" id="SignalP"/>
    </source>
</evidence>
<organism evidence="2 3">
    <name type="scientific">Clavibacter michiganensis</name>
    <dbReference type="NCBI Taxonomy" id="28447"/>
    <lineage>
        <taxon>Bacteria</taxon>
        <taxon>Bacillati</taxon>
        <taxon>Actinomycetota</taxon>
        <taxon>Actinomycetes</taxon>
        <taxon>Micrococcales</taxon>
        <taxon>Microbacteriaceae</taxon>
        <taxon>Clavibacter</taxon>
    </lineage>
</organism>
<accession>A0A251XPB2</accession>
<name>A0A251XPB2_9MICO</name>
<gene>
    <name evidence="2" type="ORF">CMsap09_00355</name>
</gene>
<keyword evidence="1" id="KW-0732">Signal</keyword>
<sequence length="429" mass="43934">MIRTARRAGRPTAAVSLVLAAGLAFSGASPAAARTLGTPTTTPTTGSEAAAAAVAIPAPDFEPSGYGTEVEPTIDGFLLPDLTGIQDASGLRYEYRLDETGPWRTEGTVPVTRFGGPLVAPASAGPHLLSVRIVGTVGGAPVVGAASAPEPVRSSGSSRPYTPEVVVAGTTVTFRWDVREALNGNLPEDSQIFYELDGGGEFVFTDAVGSVTVDRGYDSSVGFALTYGIVPDLWATAEAVGTTGSAPGSRPLTSTPPPAILGQAVYGATLSVRTGLWQPAPVRLSYQWYADGKALLGATGPTFLVDANRIGARITVAVRGARDGYASVERISAPTPRVPQPVVVAGTPVITGIAAVGRTVTARPGSWRPASVQLSYAWLRDGRPIPGATTSAYAITGADRGHVLSVRVTGTLPSYPAAQTRTSAGRTVG</sequence>
<evidence type="ECO:0000313" key="2">
    <source>
        <dbReference type="EMBL" id="OUE07365.1"/>
    </source>
</evidence>
<dbReference type="EMBL" id="MDHJ01000001">
    <property type="protein sequence ID" value="OUE07365.1"/>
    <property type="molecule type" value="Genomic_DNA"/>
</dbReference>